<dbReference type="GO" id="GO:0016787">
    <property type="term" value="F:hydrolase activity"/>
    <property type="evidence" value="ECO:0007669"/>
    <property type="project" value="UniProtKB-KW"/>
</dbReference>
<feature type="domain" description="Endoribonuclease YicC-like C-terminal" evidence="7">
    <location>
        <begin position="174"/>
        <end position="288"/>
    </location>
</feature>
<sequence>MCRSMTGFALEATEAGGFALSWEIRTVNHRYLDVSLRLPEAFRFLEGDLRNRVGGAVKRGKVDCILQCRRQAGGVGEIKVNQALVQSVIRAADGIQGLMAQPAPYSALDVLRWPGVLGEAENEPESLRQPIENLLDQALAALVTARAREGRQLAEQIQSRCVLMRQQAEAAKIRLPQVLQGLRERLVARLAEFSVNADPGRLEQELVFLAQKLDVAEELDRLAEHLDEVERVLRAKEPIGRRLDFLMQELNREANTLGSKSADTETTRASVEMKVLIEQMREQVQNIE</sequence>
<dbReference type="PANTHER" id="PTHR30636:SF3">
    <property type="entry name" value="UPF0701 PROTEIN YICC"/>
    <property type="match status" value="1"/>
</dbReference>
<dbReference type="InterPro" id="IPR013551">
    <property type="entry name" value="YicC-like_C"/>
</dbReference>
<dbReference type="EMBL" id="AP019782">
    <property type="protein sequence ID" value="BBL69556.1"/>
    <property type="molecule type" value="Genomic_DNA"/>
</dbReference>
<protein>
    <recommendedName>
        <fullName evidence="10">YicC family protein</fullName>
    </recommendedName>
</protein>
<evidence type="ECO:0000313" key="8">
    <source>
        <dbReference type="EMBL" id="BBL69556.1"/>
    </source>
</evidence>
<keyword evidence="9" id="KW-1185">Reference proteome</keyword>
<reference evidence="8" key="1">
    <citation type="submission" date="2019-06" db="EMBL/GenBank/DDBJ databases">
        <title>Complete genome sequence of Methylogaea oryzae strain JCM16910.</title>
        <authorList>
            <person name="Asakawa S."/>
        </authorList>
    </citation>
    <scope>NUCLEOTIDE SEQUENCE</scope>
    <source>
        <strain evidence="8">E10</strain>
    </source>
</reference>
<dbReference type="InterPro" id="IPR005229">
    <property type="entry name" value="YicC/YloC-like"/>
</dbReference>
<comment type="cofactor">
    <cofactor evidence="1">
        <name>a divalent metal cation</name>
        <dbReference type="ChEBI" id="CHEBI:60240"/>
    </cofactor>
</comment>
<dbReference type="GO" id="GO:0004521">
    <property type="term" value="F:RNA endonuclease activity"/>
    <property type="evidence" value="ECO:0007669"/>
    <property type="project" value="InterPro"/>
</dbReference>
<evidence type="ECO:0000256" key="1">
    <source>
        <dbReference type="ARBA" id="ARBA00001968"/>
    </source>
</evidence>
<evidence type="ECO:0008006" key="10">
    <source>
        <dbReference type="Google" id="ProtNLM"/>
    </source>
</evidence>
<dbReference type="NCBIfam" id="TIGR00255">
    <property type="entry name" value="YicC/YloC family endoribonuclease"/>
    <property type="match status" value="1"/>
</dbReference>
<evidence type="ECO:0000259" key="6">
    <source>
        <dbReference type="Pfam" id="PF03755"/>
    </source>
</evidence>
<evidence type="ECO:0000256" key="5">
    <source>
        <dbReference type="ARBA" id="ARBA00035648"/>
    </source>
</evidence>
<dbReference type="KEGG" id="moz:MoryE10_01620"/>
<evidence type="ECO:0000313" key="9">
    <source>
        <dbReference type="Proteomes" id="UP000824988"/>
    </source>
</evidence>
<comment type="similarity">
    <text evidence="5">Belongs to the YicC/YloC family.</text>
</comment>
<evidence type="ECO:0000259" key="7">
    <source>
        <dbReference type="Pfam" id="PF08340"/>
    </source>
</evidence>
<gene>
    <name evidence="8" type="ORF">MoryE10_01620</name>
</gene>
<evidence type="ECO:0000256" key="3">
    <source>
        <dbReference type="ARBA" id="ARBA00022759"/>
    </source>
</evidence>
<evidence type="ECO:0000256" key="2">
    <source>
        <dbReference type="ARBA" id="ARBA00022722"/>
    </source>
</evidence>
<dbReference type="Proteomes" id="UP000824988">
    <property type="component" value="Chromosome"/>
</dbReference>
<dbReference type="Pfam" id="PF03755">
    <property type="entry name" value="YicC-like_N"/>
    <property type="match status" value="1"/>
</dbReference>
<name>A0A8D5AJ08_9GAMM</name>
<dbReference type="AlphaFoldDB" id="A0A8D5AJ08"/>
<dbReference type="Pfam" id="PF08340">
    <property type="entry name" value="YicC-like_C"/>
    <property type="match status" value="1"/>
</dbReference>
<keyword evidence="4" id="KW-0378">Hydrolase</keyword>
<organism evidence="8 9">
    <name type="scientific">Methylogaea oryzae</name>
    <dbReference type="NCBI Taxonomy" id="1295382"/>
    <lineage>
        <taxon>Bacteria</taxon>
        <taxon>Pseudomonadati</taxon>
        <taxon>Pseudomonadota</taxon>
        <taxon>Gammaproteobacteria</taxon>
        <taxon>Methylococcales</taxon>
        <taxon>Methylococcaceae</taxon>
        <taxon>Methylogaea</taxon>
    </lineage>
</organism>
<keyword evidence="2" id="KW-0540">Nuclease</keyword>
<feature type="domain" description="Endoribonuclease YicC-like N-terminal" evidence="6">
    <location>
        <begin position="3"/>
        <end position="154"/>
    </location>
</feature>
<accession>A0A8D5AJ08</accession>
<proteinExistence type="inferred from homology"/>
<evidence type="ECO:0000256" key="4">
    <source>
        <dbReference type="ARBA" id="ARBA00022801"/>
    </source>
</evidence>
<dbReference type="InterPro" id="IPR013527">
    <property type="entry name" value="YicC-like_N"/>
</dbReference>
<dbReference type="PANTHER" id="PTHR30636">
    <property type="entry name" value="UPF0701 PROTEIN YICC"/>
    <property type="match status" value="1"/>
</dbReference>
<keyword evidence="3" id="KW-0255">Endonuclease</keyword>